<dbReference type="STRING" id="93759.A0A1R3J4F3"/>
<comment type="caution">
    <text evidence="8">The sequence shown here is derived from an EMBL/GenBank/DDBJ whole genome shotgun (WGS) entry which is preliminary data.</text>
</comment>
<evidence type="ECO:0000256" key="2">
    <source>
        <dbReference type="ARBA" id="ARBA00010617"/>
    </source>
</evidence>
<organism evidence="8 9">
    <name type="scientific">Corchorus olitorius</name>
    <dbReference type="NCBI Taxonomy" id="93759"/>
    <lineage>
        <taxon>Eukaryota</taxon>
        <taxon>Viridiplantae</taxon>
        <taxon>Streptophyta</taxon>
        <taxon>Embryophyta</taxon>
        <taxon>Tracheophyta</taxon>
        <taxon>Spermatophyta</taxon>
        <taxon>Magnoliopsida</taxon>
        <taxon>eudicotyledons</taxon>
        <taxon>Gunneridae</taxon>
        <taxon>Pentapetalae</taxon>
        <taxon>rosids</taxon>
        <taxon>malvids</taxon>
        <taxon>Malvales</taxon>
        <taxon>Malvaceae</taxon>
        <taxon>Grewioideae</taxon>
        <taxon>Apeibeae</taxon>
        <taxon>Corchorus</taxon>
    </lineage>
</organism>
<dbReference type="SUPFAM" id="SSF48264">
    <property type="entry name" value="Cytochrome P450"/>
    <property type="match status" value="1"/>
</dbReference>
<name>A0A1R3J4F3_9ROSI</name>
<dbReference type="EMBL" id="AWUE01016700">
    <property type="protein sequence ID" value="OMO89704.1"/>
    <property type="molecule type" value="Genomic_DNA"/>
</dbReference>
<evidence type="ECO:0000256" key="3">
    <source>
        <dbReference type="ARBA" id="ARBA00022617"/>
    </source>
</evidence>
<gene>
    <name evidence="8" type="ORF">COLO4_19625</name>
</gene>
<sequence>MITVTCPEISNEILKKEDVVFASRPLTMGSEVLSRGYLTTVVVPLGDQWNKMKRIMVGELFSQARHRWLHDKRVEEADILVRYVHNQCNKNADHEGGLVNLRAVAQHYCGNVIRKLVFSRRYMGKGKGDGGPGVEEEEHVQAIFTILAHIFSFCISDYIPCLRGLDLEGHEKVMEGATRVLAKYHDPIINDRIQQWREGKQEGPEDLLDVLISLKDDNEESLLSTKEIKAQIIISFSYSFFLLAYIGII</sequence>
<evidence type="ECO:0000313" key="9">
    <source>
        <dbReference type="Proteomes" id="UP000187203"/>
    </source>
</evidence>
<protein>
    <submittedName>
        <fullName evidence="8">Cytochrome P450</fullName>
    </submittedName>
</protein>
<keyword evidence="4" id="KW-0479">Metal-binding</keyword>
<evidence type="ECO:0000256" key="7">
    <source>
        <dbReference type="ARBA" id="ARBA00023033"/>
    </source>
</evidence>
<evidence type="ECO:0000256" key="1">
    <source>
        <dbReference type="ARBA" id="ARBA00001971"/>
    </source>
</evidence>
<comment type="cofactor">
    <cofactor evidence="1">
        <name>heme</name>
        <dbReference type="ChEBI" id="CHEBI:30413"/>
    </cofactor>
</comment>
<evidence type="ECO:0000256" key="6">
    <source>
        <dbReference type="ARBA" id="ARBA00023004"/>
    </source>
</evidence>
<dbReference type="PANTHER" id="PTHR47944:SF4">
    <property type="entry name" value="OS09G0441700 PROTEIN"/>
    <property type="match status" value="1"/>
</dbReference>
<reference evidence="9" key="1">
    <citation type="submission" date="2013-09" db="EMBL/GenBank/DDBJ databases">
        <title>Corchorus olitorius genome sequencing.</title>
        <authorList>
            <person name="Alam M."/>
            <person name="Haque M.S."/>
            <person name="Islam M.S."/>
            <person name="Emdad E.M."/>
            <person name="Islam M.M."/>
            <person name="Ahmed B."/>
            <person name="Halim A."/>
            <person name="Hossen Q.M.M."/>
            <person name="Hossain M.Z."/>
            <person name="Ahmed R."/>
            <person name="Khan M.M."/>
            <person name="Islam R."/>
            <person name="Rashid M.M."/>
            <person name="Khan S.A."/>
            <person name="Rahman M.S."/>
            <person name="Alam M."/>
            <person name="Yahiya A.S."/>
            <person name="Khan M.S."/>
            <person name="Azam M.S."/>
            <person name="Haque T."/>
            <person name="Lashkar M.Z.H."/>
            <person name="Akhand A.I."/>
            <person name="Morshed G."/>
            <person name="Roy S."/>
            <person name="Uddin K.S."/>
            <person name="Rabeya T."/>
            <person name="Hossain A.S."/>
            <person name="Chowdhury A."/>
            <person name="Snigdha A.R."/>
            <person name="Mortoza M.S."/>
            <person name="Matin S.A."/>
            <person name="Hoque S.M.E."/>
            <person name="Islam M.K."/>
            <person name="Roy D.K."/>
            <person name="Haider R."/>
            <person name="Moosa M.M."/>
            <person name="Elias S.M."/>
            <person name="Hasan A.M."/>
            <person name="Jahan S."/>
            <person name="Shafiuddin M."/>
            <person name="Mahmood N."/>
            <person name="Shommy N.S."/>
        </authorList>
    </citation>
    <scope>NUCLEOTIDE SEQUENCE [LARGE SCALE GENOMIC DNA]</scope>
    <source>
        <strain evidence="9">cv. O-4</strain>
    </source>
</reference>
<proteinExistence type="inferred from homology"/>
<dbReference type="GO" id="GO:0004497">
    <property type="term" value="F:monooxygenase activity"/>
    <property type="evidence" value="ECO:0007669"/>
    <property type="project" value="UniProtKB-KW"/>
</dbReference>
<keyword evidence="9" id="KW-1185">Reference proteome</keyword>
<dbReference type="GO" id="GO:0020037">
    <property type="term" value="F:heme binding"/>
    <property type="evidence" value="ECO:0007669"/>
    <property type="project" value="InterPro"/>
</dbReference>
<dbReference type="OrthoDB" id="2789670at2759"/>
<keyword evidence="6" id="KW-0408">Iron</keyword>
<keyword evidence="7" id="KW-0503">Monooxygenase</keyword>
<comment type="similarity">
    <text evidence="2">Belongs to the cytochrome P450 family.</text>
</comment>
<dbReference type="InterPro" id="IPR036396">
    <property type="entry name" value="Cyt_P450_sf"/>
</dbReference>
<dbReference type="PANTHER" id="PTHR47944">
    <property type="entry name" value="CYTOCHROME P450 98A9"/>
    <property type="match status" value="1"/>
</dbReference>
<dbReference type="Proteomes" id="UP000187203">
    <property type="component" value="Unassembled WGS sequence"/>
</dbReference>
<evidence type="ECO:0000256" key="5">
    <source>
        <dbReference type="ARBA" id="ARBA00023002"/>
    </source>
</evidence>
<dbReference type="AlphaFoldDB" id="A0A1R3J4F3"/>
<evidence type="ECO:0000313" key="8">
    <source>
        <dbReference type="EMBL" id="OMO89704.1"/>
    </source>
</evidence>
<keyword evidence="5" id="KW-0560">Oxidoreductase</keyword>
<keyword evidence="3" id="KW-0349">Heme</keyword>
<dbReference type="InterPro" id="IPR001128">
    <property type="entry name" value="Cyt_P450"/>
</dbReference>
<dbReference type="Gene3D" id="1.10.630.10">
    <property type="entry name" value="Cytochrome P450"/>
    <property type="match status" value="1"/>
</dbReference>
<evidence type="ECO:0000256" key="4">
    <source>
        <dbReference type="ARBA" id="ARBA00022723"/>
    </source>
</evidence>
<dbReference type="GO" id="GO:0016705">
    <property type="term" value="F:oxidoreductase activity, acting on paired donors, with incorporation or reduction of molecular oxygen"/>
    <property type="evidence" value="ECO:0007669"/>
    <property type="project" value="InterPro"/>
</dbReference>
<accession>A0A1R3J4F3</accession>
<dbReference type="Pfam" id="PF00067">
    <property type="entry name" value="p450"/>
    <property type="match status" value="1"/>
</dbReference>
<dbReference type="GO" id="GO:0005506">
    <property type="term" value="F:iron ion binding"/>
    <property type="evidence" value="ECO:0007669"/>
    <property type="project" value="InterPro"/>
</dbReference>